<feature type="domain" description="Flagellar basal-body/hook protein C-terminal" evidence="6">
    <location>
        <begin position="188"/>
        <end position="232"/>
    </location>
</feature>
<organism evidence="8 9">
    <name type="scientific">Citrifermentans bremense</name>
    <dbReference type="NCBI Taxonomy" id="60035"/>
    <lineage>
        <taxon>Bacteria</taxon>
        <taxon>Pseudomonadati</taxon>
        <taxon>Thermodesulfobacteriota</taxon>
        <taxon>Desulfuromonadia</taxon>
        <taxon>Geobacterales</taxon>
        <taxon>Geobacteraceae</taxon>
        <taxon>Citrifermentans</taxon>
    </lineage>
</organism>
<dbReference type="PROSITE" id="PS00588">
    <property type="entry name" value="FLAGELLA_BB_ROD"/>
    <property type="match status" value="1"/>
</dbReference>
<evidence type="ECO:0000313" key="9">
    <source>
        <dbReference type="Proteomes" id="UP000515472"/>
    </source>
</evidence>
<evidence type="ECO:0000256" key="1">
    <source>
        <dbReference type="ARBA" id="ARBA00004117"/>
    </source>
</evidence>
<dbReference type="NCBIfam" id="TIGR02490">
    <property type="entry name" value="flgF"/>
    <property type="match status" value="1"/>
</dbReference>
<name>A0A6S6M5E9_9BACT</name>
<dbReference type="NCBIfam" id="TIGR03506">
    <property type="entry name" value="FlgEFG_subfam"/>
    <property type="match status" value="1"/>
</dbReference>
<dbReference type="InterPro" id="IPR020013">
    <property type="entry name" value="Flagellar_FlgE/F/G"/>
</dbReference>
<dbReference type="PANTHER" id="PTHR30435:SF19">
    <property type="entry name" value="FLAGELLAR BASAL-BODY ROD PROTEIN FLGG"/>
    <property type="match status" value="1"/>
</dbReference>
<dbReference type="Pfam" id="PF00460">
    <property type="entry name" value="Flg_bb_rod"/>
    <property type="match status" value="1"/>
</dbReference>
<dbReference type="InterPro" id="IPR019776">
    <property type="entry name" value="Flagellar_basal_body_rod_CS"/>
</dbReference>
<dbReference type="Pfam" id="PF06429">
    <property type="entry name" value="Flg_bbr_C"/>
    <property type="match status" value="1"/>
</dbReference>
<dbReference type="InterPro" id="IPR037925">
    <property type="entry name" value="FlgE/F/G-like"/>
</dbReference>
<dbReference type="Pfam" id="PF22692">
    <property type="entry name" value="LlgE_F_G_D1"/>
    <property type="match status" value="1"/>
</dbReference>
<evidence type="ECO:0000256" key="4">
    <source>
        <dbReference type="RuleBase" id="RU362116"/>
    </source>
</evidence>
<dbReference type="InterPro" id="IPR001444">
    <property type="entry name" value="Flag_bb_rod_N"/>
</dbReference>
<dbReference type="RefSeq" id="WP_185243505.1">
    <property type="nucleotide sequence ID" value="NZ_AP023213.1"/>
</dbReference>
<evidence type="ECO:0000256" key="2">
    <source>
        <dbReference type="ARBA" id="ARBA00009677"/>
    </source>
</evidence>
<proteinExistence type="inferred from homology"/>
<dbReference type="EMBL" id="AP023213">
    <property type="protein sequence ID" value="BCG48903.1"/>
    <property type="molecule type" value="Genomic_DNA"/>
</dbReference>
<evidence type="ECO:0000313" key="8">
    <source>
        <dbReference type="EMBL" id="BCG48903.1"/>
    </source>
</evidence>
<dbReference type="InterPro" id="IPR012836">
    <property type="entry name" value="FlgF"/>
</dbReference>
<dbReference type="GO" id="GO:0071978">
    <property type="term" value="P:bacterial-type flagellum-dependent swarming motility"/>
    <property type="evidence" value="ECO:0007669"/>
    <property type="project" value="TreeGrafter"/>
</dbReference>
<evidence type="ECO:0000259" key="6">
    <source>
        <dbReference type="Pfam" id="PF06429"/>
    </source>
</evidence>
<sequence>MNTGMYAAISGNLTAMRSLEVISNNLANAATPGFKADQLRFESVLANQNTGTPDPVFSRETFYTDYSPGTILQTENPMDLALQGDGFFAVNTPQGTAYTRQGNFQRGVGGKLVTSEGYEVLGKSGPITVGGNKVSISPNGAVTADGVAVGSLNIVDFPKPYQFTKLGAGLLVPANPQAQGTASTAEVKQGYLEGSNVNVVAEMARMIETSRYFETCTKAIKSYDEITTKAANDLGKI</sequence>
<dbReference type="PANTHER" id="PTHR30435">
    <property type="entry name" value="FLAGELLAR PROTEIN"/>
    <property type="match status" value="1"/>
</dbReference>
<evidence type="ECO:0000256" key="3">
    <source>
        <dbReference type="ARBA" id="ARBA00023143"/>
    </source>
</evidence>
<dbReference type="GO" id="GO:0030694">
    <property type="term" value="C:bacterial-type flagellum basal body, rod"/>
    <property type="evidence" value="ECO:0007669"/>
    <property type="project" value="InterPro"/>
</dbReference>
<gene>
    <name evidence="8" type="ORF">GEOBRER4_n3798</name>
</gene>
<keyword evidence="8" id="KW-0282">Flagellum</keyword>
<dbReference type="InterPro" id="IPR010930">
    <property type="entry name" value="Flg_bb/hook_C_dom"/>
</dbReference>
<dbReference type="SUPFAM" id="SSF117143">
    <property type="entry name" value="Flagellar hook protein flgE"/>
    <property type="match status" value="1"/>
</dbReference>
<feature type="domain" description="Flagellar basal body rod protein N-terminal" evidence="5">
    <location>
        <begin position="5"/>
        <end position="35"/>
    </location>
</feature>
<comment type="subcellular location">
    <subcellularLocation>
        <location evidence="1 4">Bacterial flagellum basal body</location>
    </subcellularLocation>
</comment>
<dbReference type="AlphaFoldDB" id="A0A6S6M5E9"/>
<dbReference type="KEGG" id="gbn:GEOBRER4_36530"/>
<accession>A0A6S6M5E9</accession>
<dbReference type="Proteomes" id="UP000515472">
    <property type="component" value="Chromosome"/>
</dbReference>
<reference evidence="8 9" key="1">
    <citation type="submission" date="2020-06" db="EMBL/GenBank/DDBJ databases">
        <title>Interaction of electrochemicaly active bacteria, Geobacter bremensis R4 on different carbon anode.</title>
        <authorList>
            <person name="Meng L."/>
            <person name="Yoshida N."/>
        </authorList>
    </citation>
    <scope>NUCLEOTIDE SEQUENCE [LARGE SCALE GENOMIC DNA]</scope>
    <source>
        <strain evidence="8 9">R4</strain>
    </source>
</reference>
<evidence type="ECO:0000259" key="7">
    <source>
        <dbReference type="Pfam" id="PF22692"/>
    </source>
</evidence>
<comment type="similarity">
    <text evidence="2 4">Belongs to the flagella basal body rod proteins family.</text>
</comment>
<evidence type="ECO:0000259" key="5">
    <source>
        <dbReference type="Pfam" id="PF00460"/>
    </source>
</evidence>
<keyword evidence="9" id="KW-1185">Reference proteome</keyword>
<keyword evidence="8" id="KW-0969">Cilium</keyword>
<protein>
    <submittedName>
        <fullName evidence="8">Flagellar basal-body rod protein FlgF</fullName>
    </submittedName>
</protein>
<feature type="domain" description="Flagellar hook protein FlgE/F/G-like D1" evidence="7">
    <location>
        <begin position="81"/>
        <end position="144"/>
    </location>
</feature>
<dbReference type="InterPro" id="IPR053967">
    <property type="entry name" value="LlgE_F_G-like_D1"/>
</dbReference>
<keyword evidence="8" id="KW-0966">Cell projection</keyword>
<keyword evidence="3 4" id="KW-0975">Bacterial flagellum</keyword>